<dbReference type="Pfam" id="PF00581">
    <property type="entry name" value="Rhodanese"/>
    <property type="match status" value="1"/>
</dbReference>
<dbReference type="PROSITE" id="PS50206">
    <property type="entry name" value="RHODANESE_3"/>
    <property type="match status" value="1"/>
</dbReference>
<name>A0ABW2SF58_9BURK</name>
<protein>
    <submittedName>
        <fullName evidence="2">Rhodanese-like domain-containing protein</fullName>
    </submittedName>
</protein>
<keyword evidence="3" id="KW-1185">Reference proteome</keyword>
<sequence>MMPTRRSVFTWLVTCGWTVSWPVLAQGGPAVSLEAARAAFEAGKVTLIDIREPDEHATGVAAGAQLLPMRQLAARLNEIPKDSSRPVLLICNTQNRSRAVQQALKDRGYHHVQYVNGGMSEWARRGWPMVKPGAAKGPLK</sequence>
<comment type="caution">
    <text evidence="2">The sequence shown here is derived from an EMBL/GenBank/DDBJ whole genome shotgun (WGS) entry which is preliminary data.</text>
</comment>
<dbReference type="SMART" id="SM00450">
    <property type="entry name" value="RHOD"/>
    <property type="match status" value="1"/>
</dbReference>
<dbReference type="Gene3D" id="3.40.250.10">
    <property type="entry name" value="Rhodanese-like domain"/>
    <property type="match status" value="1"/>
</dbReference>
<proteinExistence type="predicted"/>
<gene>
    <name evidence="2" type="ORF">ACFQU0_15340</name>
</gene>
<dbReference type="RefSeq" id="WP_382202292.1">
    <property type="nucleotide sequence ID" value="NZ_JBHTBZ010000043.1"/>
</dbReference>
<dbReference type="InterPro" id="IPR050229">
    <property type="entry name" value="GlpE_sulfurtransferase"/>
</dbReference>
<dbReference type="InterPro" id="IPR036873">
    <property type="entry name" value="Rhodanese-like_dom_sf"/>
</dbReference>
<organism evidence="2 3">
    <name type="scientific">Hydrogenophaga defluvii</name>
    <dbReference type="NCBI Taxonomy" id="249410"/>
    <lineage>
        <taxon>Bacteria</taxon>
        <taxon>Pseudomonadati</taxon>
        <taxon>Pseudomonadota</taxon>
        <taxon>Betaproteobacteria</taxon>
        <taxon>Burkholderiales</taxon>
        <taxon>Comamonadaceae</taxon>
        <taxon>Hydrogenophaga</taxon>
    </lineage>
</organism>
<evidence type="ECO:0000313" key="2">
    <source>
        <dbReference type="EMBL" id="MFC7461808.1"/>
    </source>
</evidence>
<dbReference type="CDD" id="cd00158">
    <property type="entry name" value="RHOD"/>
    <property type="match status" value="1"/>
</dbReference>
<evidence type="ECO:0000259" key="1">
    <source>
        <dbReference type="PROSITE" id="PS50206"/>
    </source>
</evidence>
<dbReference type="InterPro" id="IPR001763">
    <property type="entry name" value="Rhodanese-like_dom"/>
</dbReference>
<feature type="domain" description="Rhodanese" evidence="1">
    <location>
        <begin position="41"/>
        <end position="131"/>
    </location>
</feature>
<dbReference type="EMBL" id="JBHTBZ010000043">
    <property type="protein sequence ID" value="MFC7461808.1"/>
    <property type="molecule type" value="Genomic_DNA"/>
</dbReference>
<dbReference type="PANTHER" id="PTHR43031:SF1">
    <property type="entry name" value="PYRIDINE NUCLEOTIDE-DISULPHIDE OXIDOREDUCTASE"/>
    <property type="match status" value="1"/>
</dbReference>
<reference evidence="3" key="1">
    <citation type="journal article" date="2019" name="Int. J. Syst. Evol. Microbiol.">
        <title>The Global Catalogue of Microorganisms (GCM) 10K type strain sequencing project: providing services to taxonomists for standard genome sequencing and annotation.</title>
        <authorList>
            <consortium name="The Broad Institute Genomics Platform"/>
            <consortium name="The Broad Institute Genome Sequencing Center for Infectious Disease"/>
            <person name="Wu L."/>
            <person name="Ma J."/>
        </authorList>
    </citation>
    <scope>NUCLEOTIDE SEQUENCE [LARGE SCALE GENOMIC DNA]</scope>
    <source>
        <strain evidence="3">CCUG 53903</strain>
    </source>
</reference>
<dbReference type="Proteomes" id="UP001596457">
    <property type="component" value="Unassembled WGS sequence"/>
</dbReference>
<dbReference type="PANTHER" id="PTHR43031">
    <property type="entry name" value="FAD-DEPENDENT OXIDOREDUCTASE"/>
    <property type="match status" value="1"/>
</dbReference>
<dbReference type="SUPFAM" id="SSF52821">
    <property type="entry name" value="Rhodanese/Cell cycle control phosphatase"/>
    <property type="match status" value="1"/>
</dbReference>
<accession>A0ABW2SF58</accession>
<evidence type="ECO:0000313" key="3">
    <source>
        <dbReference type="Proteomes" id="UP001596457"/>
    </source>
</evidence>